<dbReference type="SUPFAM" id="SSF47384">
    <property type="entry name" value="Homodimeric domain of signal transducing histidine kinase"/>
    <property type="match status" value="1"/>
</dbReference>
<dbReference type="Pfam" id="PF02518">
    <property type="entry name" value="HATPase_c"/>
    <property type="match status" value="1"/>
</dbReference>
<evidence type="ECO:0000256" key="2">
    <source>
        <dbReference type="ARBA" id="ARBA00012438"/>
    </source>
</evidence>
<evidence type="ECO:0000313" key="5">
    <source>
        <dbReference type="EMBL" id="MDG5899698.1"/>
    </source>
</evidence>
<dbReference type="RefSeq" id="WP_279254968.1">
    <property type="nucleotide sequence ID" value="NZ_SUNE01000003.1"/>
</dbReference>
<dbReference type="InterPro" id="IPR005467">
    <property type="entry name" value="His_kinase_dom"/>
</dbReference>
<dbReference type="InterPro" id="IPR003594">
    <property type="entry name" value="HATPase_dom"/>
</dbReference>
<dbReference type="InterPro" id="IPR003661">
    <property type="entry name" value="HisK_dim/P_dom"/>
</dbReference>
<dbReference type="SMART" id="SM00388">
    <property type="entry name" value="HisKA"/>
    <property type="match status" value="1"/>
</dbReference>
<dbReference type="Proteomes" id="UP001152518">
    <property type="component" value="Unassembled WGS sequence"/>
</dbReference>
<dbReference type="EMBL" id="SUNE01000003">
    <property type="protein sequence ID" value="MDG5899698.1"/>
    <property type="molecule type" value="Genomic_DNA"/>
</dbReference>
<dbReference type="InterPro" id="IPR036097">
    <property type="entry name" value="HisK_dim/P_sf"/>
</dbReference>
<dbReference type="PRINTS" id="PR00344">
    <property type="entry name" value="BCTRLSENSOR"/>
</dbReference>
<dbReference type="EC" id="2.7.13.3" evidence="2"/>
<feature type="domain" description="Histidine kinase" evidence="4">
    <location>
        <begin position="214"/>
        <end position="450"/>
    </location>
</feature>
<dbReference type="PANTHER" id="PTHR43065:SF42">
    <property type="entry name" value="TWO-COMPONENT SENSOR PPRA"/>
    <property type="match status" value="1"/>
</dbReference>
<dbReference type="PROSITE" id="PS50109">
    <property type="entry name" value="HIS_KIN"/>
    <property type="match status" value="1"/>
</dbReference>
<reference evidence="5" key="2">
    <citation type="submission" date="2019-04" db="EMBL/GenBank/DDBJ databases">
        <authorList>
            <person name="Zou H."/>
        </authorList>
    </citation>
    <scope>NUCLEOTIDE SEQUENCE</scope>
    <source>
        <strain evidence="5">2015oxa</strain>
    </source>
</reference>
<accession>A0AAW6QWE9</accession>
<reference evidence="5" key="1">
    <citation type="journal article" date="2019" name="Int J Environ Res Public Health">
        <title>Characterization of Chromosome-Mediated BlaOXA-894 in Shewanella xiamenensis Isolated from Pig Wastewater.</title>
        <authorList>
            <person name="Zou H."/>
            <person name="Zhou Z."/>
            <person name="Xia H."/>
            <person name="Zhao Q."/>
            <person name="Li X."/>
        </authorList>
    </citation>
    <scope>NUCLEOTIDE SEQUENCE</scope>
    <source>
        <strain evidence="5">2015oxa</strain>
    </source>
</reference>
<sequence>MNKNDQQQLLIQLRAENQELLEFKILNNLISKSMQALTENIDQAMPFSVLFSLVKQELKPDLQLIVTCNPESTELSILACTHEELIGKHITFENTKTVKFEFRETTVINLDSTSNWSSTLKRLLPQATSALIQPVKFNNSDYAIILLKKEHYSFNSGAQSIISNYCSFIANTLTLRDYRHIAAERDSLFAQQKRIENSLAKEGKLAAIGQLAAGVAHELNNPLGFIYSNLNTLDVYLKDINSFINEVNNTYPEINKSVKKYKLDFILKDSIELINESQEGARRARDIIKNLRNFSHPDEQTISTINIVNIVGDTVKIAKVNLKKHIKINLTHHLESALVKGNTTQLSQVILNIINNSYYSIKHQKGLIEIDITKINHWINIEIKDNGNGIHETDIPHIFEPFFTTKEIGEGTGLGLSISRAIVEQHNGFITLDYTGPSGTKFVIGLPESSHASNN</sequence>
<dbReference type="AlphaFoldDB" id="A0AAW6QWE9"/>
<comment type="catalytic activity">
    <reaction evidence="1">
        <text>ATP + protein L-histidine = ADP + protein N-phospho-L-histidine.</text>
        <dbReference type="EC" id="2.7.13.3"/>
    </reaction>
</comment>
<dbReference type="CDD" id="cd00082">
    <property type="entry name" value="HisKA"/>
    <property type="match status" value="1"/>
</dbReference>
<keyword evidence="3" id="KW-0597">Phosphoprotein</keyword>
<dbReference type="CDD" id="cd00075">
    <property type="entry name" value="HATPase"/>
    <property type="match status" value="1"/>
</dbReference>
<dbReference type="Gene3D" id="1.10.287.130">
    <property type="match status" value="1"/>
</dbReference>
<dbReference type="PANTHER" id="PTHR43065">
    <property type="entry name" value="SENSOR HISTIDINE KINASE"/>
    <property type="match status" value="1"/>
</dbReference>
<gene>
    <name evidence="5" type="ORF">E2650_07270</name>
</gene>
<evidence type="ECO:0000256" key="1">
    <source>
        <dbReference type="ARBA" id="ARBA00000085"/>
    </source>
</evidence>
<dbReference type="GO" id="GO:0000155">
    <property type="term" value="F:phosphorelay sensor kinase activity"/>
    <property type="evidence" value="ECO:0007669"/>
    <property type="project" value="InterPro"/>
</dbReference>
<dbReference type="SMART" id="SM00387">
    <property type="entry name" value="HATPase_c"/>
    <property type="match status" value="1"/>
</dbReference>
<comment type="caution">
    <text evidence="5">The sequence shown here is derived from an EMBL/GenBank/DDBJ whole genome shotgun (WGS) entry which is preliminary data.</text>
</comment>
<evidence type="ECO:0000256" key="3">
    <source>
        <dbReference type="ARBA" id="ARBA00022553"/>
    </source>
</evidence>
<evidence type="ECO:0000259" key="4">
    <source>
        <dbReference type="PROSITE" id="PS50109"/>
    </source>
</evidence>
<proteinExistence type="predicted"/>
<organism evidence="5">
    <name type="scientific">Shewanella xiamenensis</name>
    <dbReference type="NCBI Taxonomy" id="332186"/>
    <lineage>
        <taxon>Bacteria</taxon>
        <taxon>Pseudomonadati</taxon>
        <taxon>Pseudomonadota</taxon>
        <taxon>Gammaproteobacteria</taxon>
        <taxon>Alteromonadales</taxon>
        <taxon>Shewanellaceae</taxon>
        <taxon>Shewanella</taxon>
    </lineage>
</organism>
<dbReference type="InterPro" id="IPR036890">
    <property type="entry name" value="HATPase_C_sf"/>
</dbReference>
<protein>
    <recommendedName>
        <fullName evidence="2">histidine kinase</fullName>
        <ecNumber evidence="2">2.7.13.3</ecNumber>
    </recommendedName>
</protein>
<dbReference type="Gene3D" id="3.30.565.10">
    <property type="entry name" value="Histidine kinase-like ATPase, C-terminal domain"/>
    <property type="match status" value="1"/>
</dbReference>
<name>A0AAW6QWE9_9GAMM</name>
<dbReference type="InterPro" id="IPR004358">
    <property type="entry name" value="Sig_transdc_His_kin-like_C"/>
</dbReference>
<dbReference type="SUPFAM" id="SSF55874">
    <property type="entry name" value="ATPase domain of HSP90 chaperone/DNA topoisomerase II/histidine kinase"/>
    <property type="match status" value="1"/>
</dbReference>